<reference evidence="1 2" key="1">
    <citation type="submission" date="2017-07" db="EMBL/GenBank/DDBJ databases">
        <title>First draft Genome Sequence of Nocardia cerradoensis isolated from human infection.</title>
        <authorList>
            <person name="Carrasco G."/>
        </authorList>
    </citation>
    <scope>NUCLEOTIDE SEQUENCE [LARGE SCALE GENOMIC DNA]</scope>
    <source>
        <strain evidence="1 2">CNM20130759</strain>
    </source>
</reference>
<name>A0A231HA35_9NOCA</name>
<evidence type="ECO:0000313" key="2">
    <source>
        <dbReference type="Proteomes" id="UP000215506"/>
    </source>
</evidence>
<organism evidence="1 2">
    <name type="scientific">Nocardia cerradoensis</name>
    <dbReference type="NCBI Taxonomy" id="85688"/>
    <lineage>
        <taxon>Bacteria</taxon>
        <taxon>Bacillati</taxon>
        <taxon>Actinomycetota</taxon>
        <taxon>Actinomycetes</taxon>
        <taxon>Mycobacteriales</taxon>
        <taxon>Nocardiaceae</taxon>
        <taxon>Nocardia</taxon>
    </lineage>
</organism>
<gene>
    <name evidence="1" type="ORF">B7C42_01869</name>
</gene>
<dbReference type="Pfam" id="PF12294">
    <property type="entry name" value="DUF3626"/>
    <property type="match status" value="1"/>
</dbReference>
<keyword evidence="2" id="KW-1185">Reference proteome</keyword>
<protein>
    <submittedName>
        <fullName evidence="1">Uncharacterized protein</fullName>
    </submittedName>
</protein>
<dbReference type="AlphaFoldDB" id="A0A231HA35"/>
<dbReference type="RefSeq" id="WP_262985048.1">
    <property type="nucleotide sequence ID" value="NZ_JAAXOR010000001.1"/>
</dbReference>
<accession>A0A231HA35</accession>
<comment type="caution">
    <text evidence="1">The sequence shown here is derived from an EMBL/GenBank/DDBJ whole genome shotgun (WGS) entry which is preliminary data.</text>
</comment>
<evidence type="ECO:0000313" key="1">
    <source>
        <dbReference type="EMBL" id="OXR45577.1"/>
    </source>
</evidence>
<proteinExistence type="predicted"/>
<dbReference type="Proteomes" id="UP000215506">
    <property type="component" value="Unassembled WGS sequence"/>
</dbReference>
<dbReference type="InterPro" id="IPR022074">
    <property type="entry name" value="DUF3626"/>
</dbReference>
<sequence length="125" mass="13693">MTDPLDHYIEAHLHGPLSMDSDVEELVLDPSYRNTSIHATAASLPCPLSWHHGYTLGIDHVRAHADYRGASVVDLAEAVAGEHGSLSPRIVGAARSWADSQDLKKVWHYLARFGRTGDTTPRVSI</sequence>
<dbReference type="EMBL" id="NGAF01000003">
    <property type="protein sequence ID" value="OXR45577.1"/>
    <property type="molecule type" value="Genomic_DNA"/>
</dbReference>